<reference evidence="16" key="1">
    <citation type="submission" date="2016-11" db="EMBL/GenBank/DDBJ databases">
        <authorList>
            <person name="Varghese N."/>
            <person name="Submissions S."/>
        </authorList>
    </citation>
    <scope>NUCLEOTIDE SEQUENCE [LARGE SCALE GENOMIC DNA]</scope>
    <source>
        <strain evidence="16">CGMCC 1.8995</strain>
    </source>
</reference>
<dbReference type="Proteomes" id="UP000184520">
    <property type="component" value="Unassembled WGS sequence"/>
</dbReference>
<protein>
    <recommendedName>
        <fullName evidence="5 11">Proline iminopeptidase</fullName>
        <shortName evidence="11">PIP</shortName>
        <ecNumber evidence="4 11">3.4.11.5</ecNumber>
    </recommendedName>
    <alternativeName>
        <fullName evidence="10 11">Prolyl aminopeptidase</fullName>
    </alternativeName>
</protein>
<dbReference type="AlphaFoldDB" id="A0A1M5I1M0"/>
<dbReference type="NCBIfam" id="TIGR01249">
    <property type="entry name" value="pro_imino_pep_1"/>
    <property type="match status" value="1"/>
</dbReference>
<dbReference type="Pfam" id="PF00561">
    <property type="entry name" value="Abhydrolase_1"/>
    <property type="match status" value="1"/>
</dbReference>
<keyword evidence="7 11" id="KW-0963">Cytoplasm</keyword>
<feature type="active site" evidence="12">
    <location>
        <position position="263"/>
    </location>
</feature>
<dbReference type="PRINTS" id="PR00793">
    <property type="entry name" value="PROAMNOPTASE"/>
</dbReference>
<dbReference type="GO" id="GO:0006508">
    <property type="term" value="P:proteolysis"/>
    <property type="evidence" value="ECO:0007669"/>
    <property type="project" value="UniProtKB-KW"/>
</dbReference>
<organism evidence="15 16">
    <name type="scientific">Marisediminitalea aggregata</name>
    <dbReference type="NCBI Taxonomy" id="634436"/>
    <lineage>
        <taxon>Bacteria</taxon>
        <taxon>Pseudomonadati</taxon>
        <taxon>Pseudomonadota</taxon>
        <taxon>Gammaproteobacteria</taxon>
        <taxon>Alteromonadales</taxon>
        <taxon>Alteromonadaceae</taxon>
        <taxon>Marisediminitalea</taxon>
    </lineage>
</organism>
<gene>
    <name evidence="15" type="ORF">SAMN05216361_1732</name>
</gene>
<dbReference type="Gene3D" id="3.40.50.1820">
    <property type="entry name" value="alpha/beta hydrolase"/>
    <property type="match status" value="1"/>
</dbReference>
<dbReference type="InterPro" id="IPR002410">
    <property type="entry name" value="Peptidase_S33"/>
</dbReference>
<dbReference type="InterPro" id="IPR005944">
    <property type="entry name" value="Pro_iminopeptidase"/>
</dbReference>
<dbReference type="GO" id="GO:0004177">
    <property type="term" value="F:aminopeptidase activity"/>
    <property type="evidence" value="ECO:0007669"/>
    <property type="project" value="UniProtKB-UniRule"/>
</dbReference>
<evidence type="ECO:0000256" key="5">
    <source>
        <dbReference type="ARBA" id="ARBA00021843"/>
    </source>
</evidence>
<evidence type="ECO:0000256" key="10">
    <source>
        <dbReference type="ARBA" id="ARBA00029605"/>
    </source>
</evidence>
<dbReference type="EMBL" id="FQWD01000002">
    <property type="protein sequence ID" value="SHG22145.1"/>
    <property type="molecule type" value="Genomic_DNA"/>
</dbReference>
<dbReference type="PANTHER" id="PTHR43722:SF1">
    <property type="entry name" value="PROLINE IMINOPEPTIDASE"/>
    <property type="match status" value="1"/>
</dbReference>
<dbReference type="EC" id="3.4.11.5" evidence="4 11"/>
<feature type="active site" description="Proton donor" evidence="12">
    <location>
        <position position="291"/>
    </location>
</feature>
<dbReference type="PIRSF" id="PIRSF006431">
    <property type="entry name" value="Pept_S33"/>
    <property type="match status" value="1"/>
</dbReference>
<accession>A0A1M5I1M0</accession>
<feature type="domain" description="AB hydrolase-1" evidence="14">
    <location>
        <begin position="31"/>
        <end position="293"/>
    </location>
</feature>
<evidence type="ECO:0000256" key="1">
    <source>
        <dbReference type="ARBA" id="ARBA00001585"/>
    </source>
</evidence>
<comment type="subcellular location">
    <subcellularLocation>
        <location evidence="2 11">Cytoplasm</location>
    </subcellularLocation>
</comment>
<proteinExistence type="inferred from homology"/>
<evidence type="ECO:0000256" key="9">
    <source>
        <dbReference type="ARBA" id="ARBA00022801"/>
    </source>
</evidence>
<evidence type="ECO:0000256" key="13">
    <source>
        <dbReference type="RuleBase" id="RU003421"/>
    </source>
</evidence>
<evidence type="ECO:0000256" key="7">
    <source>
        <dbReference type="ARBA" id="ARBA00022490"/>
    </source>
</evidence>
<keyword evidence="9 11" id="KW-0378">Hydrolase</keyword>
<evidence type="ECO:0000256" key="6">
    <source>
        <dbReference type="ARBA" id="ARBA00022438"/>
    </source>
</evidence>
<comment type="catalytic activity">
    <reaction evidence="1 11 13">
        <text>Release of N-terminal proline from a peptide.</text>
        <dbReference type="EC" id="3.4.11.5"/>
    </reaction>
</comment>
<dbReference type="GO" id="GO:0005737">
    <property type="term" value="C:cytoplasm"/>
    <property type="evidence" value="ECO:0007669"/>
    <property type="project" value="UniProtKB-SubCell"/>
</dbReference>
<evidence type="ECO:0000313" key="16">
    <source>
        <dbReference type="Proteomes" id="UP000184520"/>
    </source>
</evidence>
<comment type="similarity">
    <text evidence="3 11 13">Belongs to the peptidase S33 family.</text>
</comment>
<evidence type="ECO:0000256" key="12">
    <source>
        <dbReference type="PIRSR" id="PIRSR006431-1"/>
    </source>
</evidence>
<keyword evidence="6 11" id="KW-0031">Aminopeptidase</keyword>
<evidence type="ECO:0000256" key="2">
    <source>
        <dbReference type="ARBA" id="ARBA00004496"/>
    </source>
</evidence>
<evidence type="ECO:0000256" key="11">
    <source>
        <dbReference type="PIRNR" id="PIRNR006431"/>
    </source>
</evidence>
<dbReference type="STRING" id="634436.SAMN05216361_1732"/>
<dbReference type="InterPro" id="IPR029058">
    <property type="entry name" value="AB_hydrolase_fold"/>
</dbReference>
<name>A0A1M5I1M0_9ALTE</name>
<dbReference type="RefSeq" id="WP_245819135.1">
    <property type="nucleotide sequence ID" value="NZ_FQWD01000002.1"/>
</dbReference>
<dbReference type="PANTHER" id="PTHR43722">
    <property type="entry name" value="PROLINE IMINOPEPTIDASE"/>
    <property type="match status" value="1"/>
</dbReference>
<evidence type="ECO:0000259" key="14">
    <source>
        <dbReference type="Pfam" id="PF00561"/>
    </source>
</evidence>
<evidence type="ECO:0000256" key="3">
    <source>
        <dbReference type="ARBA" id="ARBA00010088"/>
    </source>
</evidence>
<feature type="active site" description="Nucleophile" evidence="12">
    <location>
        <position position="105"/>
    </location>
</feature>
<dbReference type="SUPFAM" id="SSF53474">
    <property type="entry name" value="alpha/beta-Hydrolases"/>
    <property type="match status" value="1"/>
</dbReference>
<evidence type="ECO:0000313" key="15">
    <source>
        <dbReference type="EMBL" id="SHG22145.1"/>
    </source>
</evidence>
<dbReference type="InterPro" id="IPR000073">
    <property type="entry name" value="AB_hydrolase_1"/>
</dbReference>
<sequence length="317" mass="35274">MTTVRYHQGHLDVGDNHHMYYECSGNPQGIPVLMLHGGPGAGLSPDYTDFFPLDAFHVIGFEQRGCGRSTPHLSLTNNTTQHLLADIRRLREHLGINKWLLFGGSWGSTLALLAALEEPDTISGLILRGIFLARQQDFDWFLTPQGGAAQVYPDLYPTYIEGCPEATSVEDILQYYRSQFADLTSEQAQLAAIKWYNWEESIARVYPGPGYPTTLPAHPTVMSLAVLEWHYIAQQCFIPENDILNRAGALAHLPGIIIHGRCDTICKPENATALHERWPLSQLHLIDGAGHSSSEPAIKQALKNAVQHFRTLSQNTL</sequence>
<keyword evidence="8 11" id="KW-0645">Protease</keyword>
<evidence type="ECO:0000256" key="8">
    <source>
        <dbReference type="ARBA" id="ARBA00022670"/>
    </source>
</evidence>
<keyword evidence="16" id="KW-1185">Reference proteome</keyword>
<evidence type="ECO:0000256" key="4">
    <source>
        <dbReference type="ARBA" id="ARBA00012568"/>
    </source>
</evidence>